<proteinExistence type="predicted"/>
<keyword evidence="2" id="KW-1185">Reference proteome</keyword>
<evidence type="ECO:0000313" key="2">
    <source>
        <dbReference type="Proteomes" id="UP001172680"/>
    </source>
</evidence>
<organism evidence="1 2">
    <name type="scientific">Coniosporium tulheliwenetii</name>
    <dbReference type="NCBI Taxonomy" id="3383036"/>
    <lineage>
        <taxon>Eukaryota</taxon>
        <taxon>Fungi</taxon>
        <taxon>Dikarya</taxon>
        <taxon>Ascomycota</taxon>
        <taxon>Pezizomycotina</taxon>
        <taxon>Dothideomycetes</taxon>
        <taxon>Dothideomycetes incertae sedis</taxon>
        <taxon>Coniosporium</taxon>
    </lineage>
</organism>
<name>A0ACC2YUF6_9PEZI</name>
<evidence type="ECO:0000313" key="1">
    <source>
        <dbReference type="EMBL" id="KAJ9638960.1"/>
    </source>
</evidence>
<dbReference type="EMBL" id="JAPDRP010000020">
    <property type="protein sequence ID" value="KAJ9638960.1"/>
    <property type="molecule type" value="Genomic_DNA"/>
</dbReference>
<gene>
    <name evidence="1" type="ORF">H2199_006821</name>
</gene>
<accession>A0ACC2YUF6</accession>
<reference evidence="1" key="1">
    <citation type="submission" date="2022-10" db="EMBL/GenBank/DDBJ databases">
        <title>Culturing micro-colonial fungi from biological soil crusts in the Mojave desert and describing Neophaeococcomyces mojavensis, and introducing the new genera and species Taxawa tesnikishii.</title>
        <authorList>
            <person name="Kurbessoian T."/>
            <person name="Stajich J.E."/>
        </authorList>
    </citation>
    <scope>NUCLEOTIDE SEQUENCE</scope>
    <source>
        <strain evidence="1">JES_115</strain>
    </source>
</reference>
<dbReference type="Proteomes" id="UP001172680">
    <property type="component" value="Unassembled WGS sequence"/>
</dbReference>
<comment type="caution">
    <text evidence="1">The sequence shown here is derived from an EMBL/GenBank/DDBJ whole genome shotgun (WGS) entry which is preliminary data.</text>
</comment>
<sequence>MSTRRSTVSNGQQQANKRPGHRRYMSFDLGIVPEELQDPLAHAEDELRQTITSLFNETVASHDEFLQRDSIARLPGSSKNADELRGNLGELHDARSGLQAAFERWERLAKARVESRKGGQAATEEGNEKKEWEEALNELYHAFERHHGTLQRLFKADSERRATKRERRRKALEDLQVGFARLKYDELEMEPEGLGARLAKLTEELKEWATLG</sequence>
<protein>
    <submittedName>
        <fullName evidence="1">Uncharacterized protein</fullName>
    </submittedName>
</protein>